<organism evidence="1 2">
    <name type="scientific">Ladona fulva</name>
    <name type="common">Scarce chaser dragonfly</name>
    <name type="synonym">Libellula fulva</name>
    <dbReference type="NCBI Taxonomy" id="123851"/>
    <lineage>
        <taxon>Eukaryota</taxon>
        <taxon>Metazoa</taxon>
        <taxon>Ecdysozoa</taxon>
        <taxon>Arthropoda</taxon>
        <taxon>Hexapoda</taxon>
        <taxon>Insecta</taxon>
        <taxon>Pterygota</taxon>
        <taxon>Palaeoptera</taxon>
        <taxon>Odonata</taxon>
        <taxon>Epiprocta</taxon>
        <taxon>Anisoptera</taxon>
        <taxon>Libelluloidea</taxon>
        <taxon>Libellulidae</taxon>
        <taxon>Ladona</taxon>
    </lineage>
</organism>
<keyword evidence="2" id="KW-1185">Reference proteome</keyword>
<gene>
    <name evidence="1" type="ORF">J437_LFUL009461</name>
</gene>
<reference evidence="1" key="2">
    <citation type="submission" date="2017-10" db="EMBL/GenBank/DDBJ databases">
        <title>Ladona fulva Genome sequencing and assembly.</title>
        <authorList>
            <person name="Murali S."/>
            <person name="Richards S."/>
            <person name="Bandaranaike D."/>
            <person name="Bellair M."/>
            <person name="Blankenburg K."/>
            <person name="Chao H."/>
            <person name="Dinh H."/>
            <person name="Doddapaneni H."/>
            <person name="Dugan-Rocha S."/>
            <person name="Elkadiri S."/>
            <person name="Gnanaolivu R."/>
            <person name="Hernandez B."/>
            <person name="Skinner E."/>
            <person name="Javaid M."/>
            <person name="Lee S."/>
            <person name="Li M."/>
            <person name="Ming W."/>
            <person name="Munidasa M."/>
            <person name="Muniz J."/>
            <person name="Nguyen L."/>
            <person name="Hughes D."/>
            <person name="Osuji N."/>
            <person name="Pu L.-L."/>
            <person name="Puazo M."/>
            <person name="Qu C."/>
            <person name="Quiroz J."/>
            <person name="Raj R."/>
            <person name="Weissenberger G."/>
            <person name="Xin Y."/>
            <person name="Zou X."/>
            <person name="Han Y."/>
            <person name="Worley K."/>
            <person name="Muzny D."/>
            <person name="Gibbs R."/>
        </authorList>
    </citation>
    <scope>NUCLEOTIDE SEQUENCE</scope>
    <source>
        <strain evidence="1">Sampled in the wild</strain>
    </source>
</reference>
<evidence type="ECO:0000313" key="1">
    <source>
        <dbReference type="EMBL" id="KAG8240171.1"/>
    </source>
</evidence>
<feature type="non-terminal residue" evidence="1">
    <location>
        <position position="227"/>
    </location>
</feature>
<evidence type="ECO:0000313" key="2">
    <source>
        <dbReference type="Proteomes" id="UP000792457"/>
    </source>
</evidence>
<protein>
    <submittedName>
        <fullName evidence="1">Uncharacterized protein</fullName>
    </submittedName>
</protein>
<sequence length="227" mass="24429">MRSNILEVIRTVRNIKMNGTQETTVIAVSAVENGLISEVSATTVSTNNTLVEKVPPEDTLAVIEISDDGTWETKPVSSEDLNNIEAAKDGKLEESDSKGGFLSPGDDFIVESVKIKHVSLAHSSQYYVNCPVASVKPMVHDTIPNGNIVEVLDGKALKVNDVIPNENGTEVHTTELECQSLLHVGMTNGGSVTIEEVEGVEVVEEEEYHSCQCVVPEEPTVAPDGNM</sequence>
<dbReference type="AlphaFoldDB" id="A0A8K0PAM3"/>
<accession>A0A8K0PAM3</accession>
<dbReference type="Proteomes" id="UP000792457">
    <property type="component" value="Unassembled WGS sequence"/>
</dbReference>
<dbReference type="EMBL" id="KZ312408">
    <property type="protein sequence ID" value="KAG8240171.1"/>
    <property type="molecule type" value="Genomic_DNA"/>
</dbReference>
<proteinExistence type="predicted"/>
<name>A0A8K0PAM3_LADFU</name>
<comment type="caution">
    <text evidence="1">The sequence shown here is derived from an EMBL/GenBank/DDBJ whole genome shotgun (WGS) entry which is preliminary data.</text>
</comment>
<reference evidence="1" key="1">
    <citation type="submission" date="2013-04" db="EMBL/GenBank/DDBJ databases">
        <authorList>
            <person name="Qu J."/>
            <person name="Murali S.C."/>
            <person name="Bandaranaike D."/>
            <person name="Bellair M."/>
            <person name="Blankenburg K."/>
            <person name="Chao H."/>
            <person name="Dinh H."/>
            <person name="Doddapaneni H."/>
            <person name="Downs B."/>
            <person name="Dugan-Rocha S."/>
            <person name="Elkadiri S."/>
            <person name="Gnanaolivu R.D."/>
            <person name="Hernandez B."/>
            <person name="Javaid M."/>
            <person name="Jayaseelan J.C."/>
            <person name="Lee S."/>
            <person name="Li M."/>
            <person name="Ming W."/>
            <person name="Munidasa M."/>
            <person name="Muniz J."/>
            <person name="Nguyen L."/>
            <person name="Ongeri F."/>
            <person name="Osuji N."/>
            <person name="Pu L.-L."/>
            <person name="Puazo M."/>
            <person name="Qu C."/>
            <person name="Quiroz J."/>
            <person name="Raj R."/>
            <person name="Weissenberger G."/>
            <person name="Xin Y."/>
            <person name="Zou X."/>
            <person name="Han Y."/>
            <person name="Richards S."/>
            <person name="Worley K."/>
            <person name="Muzny D."/>
            <person name="Gibbs R."/>
        </authorList>
    </citation>
    <scope>NUCLEOTIDE SEQUENCE</scope>
    <source>
        <strain evidence="1">Sampled in the wild</strain>
    </source>
</reference>